<dbReference type="GO" id="GO:0008483">
    <property type="term" value="F:transaminase activity"/>
    <property type="evidence" value="ECO:0007669"/>
    <property type="project" value="UniProtKB-KW"/>
</dbReference>
<dbReference type="GO" id="GO:0006546">
    <property type="term" value="P:glycine catabolic process"/>
    <property type="evidence" value="ECO:0007669"/>
    <property type="project" value="InterPro"/>
</dbReference>
<dbReference type="Gene3D" id="3.30.70.1400">
    <property type="entry name" value="Aminomethyltransferase beta-barrel domains"/>
    <property type="match status" value="1"/>
</dbReference>
<comment type="subcellular location">
    <subcellularLocation>
        <location evidence="8">Mitochondrion</location>
    </subcellularLocation>
</comment>
<evidence type="ECO:0000256" key="5">
    <source>
        <dbReference type="ARBA" id="ARBA00031395"/>
    </source>
</evidence>
<comment type="catalytic activity">
    <reaction evidence="6 8">
        <text>N(6)-[(R)-S(8)-aminomethyldihydrolipoyl]-L-lysyl-[protein] + (6S)-5,6,7,8-tetrahydrofolate = N(6)-[(R)-dihydrolipoyl]-L-lysyl-[protein] + (6R)-5,10-methylene-5,6,7,8-tetrahydrofolate + NH4(+)</text>
        <dbReference type="Rhea" id="RHEA:16945"/>
        <dbReference type="Rhea" id="RHEA-COMP:10475"/>
        <dbReference type="Rhea" id="RHEA-COMP:10492"/>
        <dbReference type="ChEBI" id="CHEBI:15636"/>
        <dbReference type="ChEBI" id="CHEBI:28938"/>
        <dbReference type="ChEBI" id="CHEBI:57453"/>
        <dbReference type="ChEBI" id="CHEBI:83100"/>
        <dbReference type="ChEBI" id="CHEBI:83143"/>
        <dbReference type="EC" id="2.1.2.10"/>
    </reaction>
</comment>
<dbReference type="GO" id="GO:0005960">
    <property type="term" value="C:glycine cleavage complex"/>
    <property type="evidence" value="ECO:0007669"/>
    <property type="project" value="InterPro"/>
</dbReference>
<dbReference type="InterPro" id="IPR029043">
    <property type="entry name" value="GcvT/YgfZ_C"/>
</dbReference>
<dbReference type="InterPro" id="IPR006222">
    <property type="entry name" value="GCVT_N"/>
</dbReference>
<evidence type="ECO:0000259" key="10">
    <source>
        <dbReference type="Pfam" id="PF08669"/>
    </source>
</evidence>
<dbReference type="PANTHER" id="PTHR43757:SF2">
    <property type="entry name" value="AMINOMETHYLTRANSFERASE, MITOCHONDRIAL"/>
    <property type="match status" value="1"/>
</dbReference>
<keyword evidence="8" id="KW-0496">Mitochondrion</keyword>
<dbReference type="SUPFAM" id="SSF101790">
    <property type="entry name" value="Aminomethyltransferase beta-barrel domain"/>
    <property type="match status" value="1"/>
</dbReference>
<keyword evidence="4 8" id="KW-0808">Transferase</keyword>
<dbReference type="Gene3D" id="4.10.1250.10">
    <property type="entry name" value="Aminomethyltransferase fragment"/>
    <property type="match status" value="1"/>
</dbReference>
<dbReference type="AlphaFoldDB" id="A0AAV5QXF3"/>
<feature type="binding site" evidence="7">
    <location>
        <position position="243"/>
    </location>
    <ligand>
        <name>substrate</name>
    </ligand>
</feature>
<dbReference type="InterPro" id="IPR006223">
    <property type="entry name" value="GcvT"/>
</dbReference>
<dbReference type="InterPro" id="IPR027266">
    <property type="entry name" value="TrmE/GcvT-like"/>
</dbReference>
<dbReference type="Gene3D" id="2.40.30.110">
    <property type="entry name" value="Aminomethyltransferase beta-barrel domains"/>
    <property type="match status" value="1"/>
</dbReference>
<organism evidence="11 12">
    <name type="scientific">Pichia kluyveri</name>
    <name type="common">Yeast</name>
    <dbReference type="NCBI Taxonomy" id="36015"/>
    <lineage>
        <taxon>Eukaryota</taxon>
        <taxon>Fungi</taxon>
        <taxon>Dikarya</taxon>
        <taxon>Ascomycota</taxon>
        <taxon>Saccharomycotina</taxon>
        <taxon>Pichiomycetes</taxon>
        <taxon>Pichiales</taxon>
        <taxon>Pichiaceae</taxon>
        <taxon>Pichia</taxon>
    </lineage>
</organism>
<evidence type="ECO:0000313" key="12">
    <source>
        <dbReference type="Proteomes" id="UP001378960"/>
    </source>
</evidence>
<keyword evidence="8" id="KW-0809">Transit peptide</keyword>
<dbReference type="Proteomes" id="UP001378960">
    <property type="component" value="Unassembled WGS sequence"/>
</dbReference>
<keyword evidence="12" id="KW-1185">Reference proteome</keyword>
<dbReference type="FunFam" id="3.30.70.1400:FF:000001">
    <property type="entry name" value="Aminomethyltransferase"/>
    <property type="match status" value="1"/>
</dbReference>
<dbReference type="GO" id="GO:0005739">
    <property type="term" value="C:mitochondrion"/>
    <property type="evidence" value="ECO:0007669"/>
    <property type="project" value="UniProtKB-SubCell"/>
</dbReference>
<comment type="function">
    <text evidence="8">The glycine cleavage system catalyzes the degradation of glycine.</text>
</comment>
<dbReference type="InterPro" id="IPR013977">
    <property type="entry name" value="GcvT_C"/>
</dbReference>
<evidence type="ECO:0000256" key="1">
    <source>
        <dbReference type="ARBA" id="ARBA00008609"/>
    </source>
</evidence>
<dbReference type="PIRSF" id="PIRSF006487">
    <property type="entry name" value="GcvT"/>
    <property type="match status" value="1"/>
</dbReference>
<dbReference type="Pfam" id="PF08669">
    <property type="entry name" value="GCV_T_C"/>
    <property type="match status" value="1"/>
</dbReference>
<feature type="domain" description="GCVT N-terminal" evidence="9">
    <location>
        <begin position="46"/>
        <end position="307"/>
    </location>
</feature>
<feature type="domain" description="Aminomethyltransferase C-terminal" evidence="10">
    <location>
        <begin position="336"/>
        <end position="414"/>
    </location>
</feature>
<evidence type="ECO:0000256" key="3">
    <source>
        <dbReference type="ARBA" id="ARBA00022576"/>
    </source>
</evidence>
<evidence type="ECO:0000259" key="9">
    <source>
        <dbReference type="Pfam" id="PF01571"/>
    </source>
</evidence>
<gene>
    <name evidence="11" type="ORF">DAPK24_002010</name>
</gene>
<keyword evidence="3 8" id="KW-0032">Aminotransferase</keyword>
<dbReference type="InterPro" id="IPR028896">
    <property type="entry name" value="GcvT/YgfZ/DmdA"/>
</dbReference>
<dbReference type="EC" id="2.1.2.10" evidence="2 8"/>
<evidence type="ECO:0000313" key="11">
    <source>
        <dbReference type="EMBL" id="GMM43626.1"/>
    </source>
</evidence>
<dbReference type="EMBL" id="BTGB01000001">
    <property type="protein sequence ID" value="GMM43626.1"/>
    <property type="molecule type" value="Genomic_DNA"/>
</dbReference>
<comment type="caution">
    <text evidence="11">The sequence shown here is derived from an EMBL/GenBank/DDBJ whole genome shotgun (WGS) entry which is preliminary data.</text>
</comment>
<sequence length="422" mass="47157">MLKLSSKLSSNTINHSQLLKNSINIVSKKSSYSTNDNSENLLKTPLYDIHVKLGATMVPFAGYSMPVLYKDQSHIQSHNWTRSNCGIFDVSHMLQHKISGPNTTNFLQKIVPTDLNSLKPFQNHLSVLLNNNGGIIDDTIITKHDDDSYYIVTNAGCREKDIKFIKNELKNFPNNDKIIHENFEGTLLAIQGPKSQEILSKFTNSNLNNLYFGNSRFIDLKGFSSSDKFHISRGGYTGEDGFEISIPNDQIGRDFFNALLEYDQIVKPIGLAARDSLRLEAGMCLYGHELNEDITPIEASLNWLVSKSRRDGEFANFNGSSKILNQINDNKSVKFKRVGIVSKGPSPRHGNKIFSFDDTSKEIGIVCSGSPSPSCGGNVAQVFLNKPFNKIGTKVKVEIRGKLRDAQVAKMPFYQPSYYKGE</sequence>
<accession>A0AAV5QXF3</accession>
<evidence type="ECO:0000256" key="7">
    <source>
        <dbReference type="PIRSR" id="PIRSR006487-1"/>
    </source>
</evidence>
<dbReference type="PANTHER" id="PTHR43757">
    <property type="entry name" value="AMINOMETHYLTRANSFERASE"/>
    <property type="match status" value="1"/>
</dbReference>
<dbReference type="Pfam" id="PF01571">
    <property type="entry name" value="GCV_T"/>
    <property type="match status" value="1"/>
</dbReference>
<evidence type="ECO:0000256" key="8">
    <source>
        <dbReference type="RuleBase" id="RU003981"/>
    </source>
</evidence>
<protein>
    <recommendedName>
        <fullName evidence="2 8">Aminomethyltransferase</fullName>
        <ecNumber evidence="2 8">2.1.2.10</ecNumber>
    </recommendedName>
    <alternativeName>
        <fullName evidence="5 8">Glycine cleavage system T protein</fullName>
    </alternativeName>
</protein>
<evidence type="ECO:0000256" key="2">
    <source>
        <dbReference type="ARBA" id="ARBA00012616"/>
    </source>
</evidence>
<dbReference type="SUPFAM" id="SSF103025">
    <property type="entry name" value="Folate-binding domain"/>
    <property type="match status" value="1"/>
</dbReference>
<dbReference type="GO" id="GO:0004047">
    <property type="term" value="F:aminomethyltransferase activity"/>
    <property type="evidence" value="ECO:0007669"/>
    <property type="project" value="UniProtKB-EC"/>
</dbReference>
<dbReference type="Gene3D" id="3.30.1360.120">
    <property type="entry name" value="Probable tRNA modification gtpase trme, domain 1"/>
    <property type="match status" value="1"/>
</dbReference>
<reference evidence="11 12" key="1">
    <citation type="journal article" date="2023" name="Elife">
        <title>Identification of key yeast species and microbe-microbe interactions impacting larval growth of Drosophila in the wild.</title>
        <authorList>
            <person name="Mure A."/>
            <person name="Sugiura Y."/>
            <person name="Maeda R."/>
            <person name="Honda K."/>
            <person name="Sakurai N."/>
            <person name="Takahashi Y."/>
            <person name="Watada M."/>
            <person name="Katoh T."/>
            <person name="Gotoh A."/>
            <person name="Gotoh Y."/>
            <person name="Taniguchi I."/>
            <person name="Nakamura K."/>
            <person name="Hayashi T."/>
            <person name="Katayama T."/>
            <person name="Uemura T."/>
            <person name="Hattori Y."/>
        </authorList>
    </citation>
    <scope>NUCLEOTIDE SEQUENCE [LARGE SCALE GENOMIC DNA]</scope>
    <source>
        <strain evidence="11 12">PK-24</strain>
    </source>
</reference>
<dbReference type="NCBIfam" id="TIGR00528">
    <property type="entry name" value="gcvT"/>
    <property type="match status" value="1"/>
</dbReference>
<evidence type="ECO:0000256" key="6">
    <source>
        <dbReference type="ARBA" id="ARBA00047665"/>
    </source>
</evidence>
<comment type="similarity">
    <text evidence="1 8">Belongs to the GcvT family.</text>
</comment>
<dbReference type="NCBIfam" id="NF001567">
    <property type="entry name" value="PRK00389.1"/>
    <property type="match status" value="1"/>
</dbReference>
<name>A0AAV5QXF3_PICKL</name>
<comment type="subunit">
    <text evidence="8">The glycine cleavage system is composed of four proteins: P, T, L and H.</text>
</comment>
<proteinExistence type="inferred from homology"/>
<evidence type="ECO:0000256" key="4">
    <source>
        <dbReference type="ARBA" id="ARBA00022679"/>
    </source>
</evidence>